<dbReference type="SUPFAM" id="SSF52540">
    <property type="entry name" value="P-loop containing nucleoside triphosphate hydrolases"/>
    <property type="match status" value="1"/>
</dbReference>
<evidence type="ECO:0000313" key="8">
    <source>
        <dbReference type="Proteomes" id="UP001446205"/>
    </source>
</evidence>
<dbReference type="PROSITE" id="PS00688">
    <property type="entry name" value="SIGMA54_INTERACT_3"/>
    <property type="match status" value="1"/>
</dbReference>
<dbReference type="Pfam" id="PF02954">
    <property type="entry name" value="HTH_8"/>
    <property type="match status" value="1"/>
</dbReference>
<dbReference type="CDD" id="cd00009">
    <property type="entry name" value="AAA"/>
    <property type="match status" value="1"/>
</dbReference>
<dbReference type="InterPro" id="IPR002078">
    <property type="entry name" value="Sigma_54_int"/>
</dbReference>
<dbReference type="InterPro" id="IPR009057">
    <property type="entry name" value="Homeodomain-like_sf"/>
</dbReference>
<keyword evidence="5" id="KW-0804">Transcription</keyword>
<keyword evidence="3" id="KW-0805">Transcription regulation</keyword>
<sequence>MHEHSAQTSGLIGRSPILQQVLRAAGLVASTDVTVLILGESGTGKELLAQYLHQHSPWSSGPFVAINCAAIPEHLLESELFGHQRGAFTGANHDYGGRIRAAAGGTLFLDEIGELSLPAQAKLLRFLESGEIHPVGAPRPIPVRTRLIAATHRDLPMLVAQQLFRADLYYRLQVVPLEMPALRERADDVLELFSHFARLAAARHGRELISLDRPALRQLQRYPWPGNVRELKNLAERLTILHGSDPMPLGLACLPAELRMSGGTPKSTGGPLVDTERQMLADALQQAQGNRSQAARLLGISRDTLVYRIRKYELA</sequence>
<dbReference type="PANTHER" id="PTHR32071:SF57">
    <property type="entry name" value="C4-DICARBOXYLATE TRANSPORT TRANSCRIPTIONAL REGULATORY PROTEIN DCTD"/>
    <property type="match status" value="1"/>
</dbReference>
<dbReference type="InterPro" id="IPR003593">
    <property type="entry name" value="AAA+_ATPase"/>
</dbReference>
<dbReference type="InterPro" id="IPR058031">
    <property type="entry name" value="AAA_lid_NorR"/>
</dbReference>
<dbReference type="InterPro" id="IPR025943">
    <property type="entry name" value="Sigma_54_int_dom_ATP-bd_2"/>
</dbReference>
<dbReference type="SMART" id="SM00382">
    <property type="entry name" value="AAA"/>
    <property type="match status" value="1"/>
</dbReference>
<organism evidence="7 8">
    <name type="scientific">Thermithiobacillus plumbiphilus</name>
    <dbReference type="NCBI Taxonomy" id="1729899"/>
    <lineage>
        <taxon>Bacteria</taxon>
        <taxon>Pseudomonadati</taxon>
        <taxon>Pseudomonadota</taxon>
        <taxon>Acidithiobacillia</taxon>
        <taxon>Acidithiobacillales</taxon>
        <taxon>Thermithiobacillaceae</taxon>
        <taxon>Thermithiobacillus</taxon>
    </lineage>
</organism>
<dbReference type="InterPro" id="IPR027417">
    <property type="entry name" value="P-loop_NTPase"/>
</dbReference>
<dbReference type="InterPro" id="IPR025662">
    <property type="entry name" value="Sigma_54_int_dom_ATP-bd_1"/>
</dbReference>
<keyword evidence="2" id="KW-0067">ATP-binding</keyword>
<dbReference type="Pfam" id="PF25601">
    <property type="entry name" value="AAA_lid_14"/>
    <property type="match status" value="1"/>
</dbReference>
<dbReference type="PROSITE" id="PS00676">
    <property type="entry name" value="SIGMA54_INTERACT_2"/>
    <property type="match status" value="1"/>
</dbReference>
<dbReference type="EMBL" id="JBBPCO010000003">
    <property type="protein sequence ID" value="MEK8088892.1"/>
    <property type="molecule type" value="Genomic_DNA"/>
</dbReference>
<dbReference type="PROSITE" id="PS50045">
    <property type="entry name" value="SIGMA54_INTERACT_4"/>
    <property type="match status" value="1"/>
</dbReference>
<accession>A0ABU9D5S4</accession>
<protein>
    <submittedName>
        <fullName evidence="7">Sigma-54 dependent transcriptional regulator</fullName>
    </submittedName>
</protein>
<dbReference type="SUPFAM" id="SSF46689">
    <property type="entry name" value="Homeodomain-like"/>
    <property type="match status" value="1"/>
</dbReference>
<evidence type="ECO:0000256" key="1">
    <source>
        <dbReference type="ARBA" id="ARBA00022741"/>
    </source>
</evidence>
<dbReference type="RefSeq" id="WP_341369959.1">
    <property type="nucleotide sequence ID" value="NZ_JBBPCO010000003.1"/>
</dbReference>
<dbReference type="Gene3D" id="1.10.8.60">
    <property type="match status" value="1"/>
</dbReference>
<comment type="caution">
    <text evidence="7">The sequence shown here is derived from an EMBL/GenBank/DDBJ whole genome shotgun (WGS) entry which is preliminary data.</text>
</comment>
<dbReference type="PANTHER" id="PTHR32071">
    <property type="entry name" value="TRANSCRIPTIONAL REGULATORY PROTEIN"/>
    <property type="match status" value="1"/>
</dbReference>
<dbReference type="Proteomes" id="UP001446205">
    <property type="component" value="Unassembled WGS sequence"/>
</dbReference>
<evidence type="ECO:0000313" key="7">
    <source>
        <dbReference type="EMBL" id="MEK8088892.1"/>
    </source>
</evidence>
<dbReference type="PROSITE" id="PS00675">
    <property type="entry name" value="SIGMA54_INTERACT_1"/>
    <property type="match status" value="1"/>
</dbReference>
<evidence type="ECO:0000256" key="3">
    <source>
        <dbReference type="ARBA" id="ARBA00023015"/>
    </source>
</evidence>
<feature type="domain" description="Sigma-54 factor interaction" evidence="6">
    <location>
        <begin position="11"/>
        <end position="240"/>
    </location>
</feature>
<keyword evidence="1" id="KW-0547">Nucleotide-binding</keyword>
<dbReference type="Pfam" id="PF00158">
    <property type="entry name" value="Sigma54_activat"/>
    <property type="match status" value="1"/>
</dbReference>
<dbReference type="PRINTS" id="PR01590">
    <property type="entry name" value="HTHFIS"/>
</dbReference>
<evidence type="ECO:0000256" key="5">
    <source>
        <dbReference type="ARBA" id="ARBA00023163"/>
    </source>
</evidence>
<dbReference type="InterPro" id="IPR002197">
    <property type="entry name" value="HTH_Fis"/>
</dbReference>
<evidence type="ECO:0000256" key="4">
    <source>
        <dbReference type="ARBA" id="ARBA00023125"/>
    </source>
</evidence>
<reference evidence="7 8" key="1">
    <citation type="submission" date="2024-04" db="EMBL/GenBank/DDBJ databases">
        <authorList>
            <person name="Abashina T."/>
            <person name="Shaikin A."/>
        </authorList>
    </citation>
    <scope>NUCLEOTIDE SEQUENCE [LARGE SCALE GENOMIC DNA]</scope>
    <source>
        <strain evidence="7 8">AAFK</strain>
    </source>
</reference>
<dbReference type="Gene3D" id="3.40.50.300">
    <property type="entry name" value="P-loop containing nucleotide triphosphate hydrolases"/>
    <property type="match status" value="1"/>
</dbReference>
<dbReference type="Gene3D" id="1.10.10.60">
    <property type="entry name" value="Homeodomain-like"/>
    <property type="match status" value="1"/>
</dbReference>
<evidence type="ECO:0000256" key="2">
    <source>
        <dbReference type="ARBA" id="ARBA00022840"/>
    </source>
</evidence>
<proteinExistence type="predicted"/>
<gene>
    <name evidence="7" type="ORF">WOB96_03855</name>
</gene>
<keyword evidence="4" id="KW-0238">DNA-binding</keyword>
<dbReference type="InterPro" id="IPR025944">
    <property type="entry name" value="Sigma_54_int_dom_CS"/>
</dbReference>
<name>A0ABU9D5S4_9PROT</name>
<keyword evidence="8" id="KW-1185">Reference proteome</keyword>
<evidence type="ECO:0000259" key="6">
    <source>
        <dbReference type="PROSITE" id="PS50045"/>
    </source>
</evidence>